<dbReference type="InterPro" id="IPR007791">
    <property type="entry name" value="DjlA_N"/>
</dbReference>
<sequence length="138" mass="15518">MFLNEFSHDQRSAFLVLARQIIDADDRLTLPEVESLDRLYAESGLAAEHADAPNAAGDLNFLYPTERSRAVVLVELLLVAFSDGQLHPREESAIQRVAARLQIDQGTWSNILDWSHRYARLAAEAKSFGREKQPALDE</sequence>
<dbReference type="AlphaFoldDB" id="A0A259TZ39"/>
<dbReference type="OrthoDB" id="1934251at2"/>
<gene>
    <name evidence="2" type="ORF">BSZ36_07715</name>
</gene>
<dbReference type="InParanoid" id="A0A259TZ39"/>
<name>A0A259TZ39_9BACT</name>
<feature type="domain" description="Co-chaperone DjlA N-terminal" evidence="1">
    <location>
        <begin position="47"/>
        <end position="110"/>
    </location>
</feature>
<organism evidence="2 3">
    <name type="scientific">Rubricoccus marinus</name>
    <dbReference type="NCBI Taxonomy" id="716817"/>
    <lineage>
        <taxon>Bacteria</taxon>
        <taxon>Pseudomonadati</taxon>
        <taxon>Rhodothermota</taxon>
        <taxon>Rhodothermia</taxon>
        <taxon>Rhodothermales</taxon>
        <taxon>Rubricoccaceae</taxon>
        <taxon>Rubricoccus</taxon>
    </lineage>
</organism>
<proteinExistence type="predicted"/>
<dbReference type="SUPFAM" id="SSF158682">
    <property type="entry name" value="TerB-like"/>
    <property type="match status" value="1"/>
</dbReference>
<keyword evidence="3" id="KW-1185">Reference proteome</keyword>
<accession>A0A259TZ39</accession>
<dbReference type="Pfam" id="PF05099">
    <property type="entry name" value="TerB"/>
    <property type="match status" value="1"/>
</dbReference>
<dbReference type="EMBL" id="MQWB01000001">
    <property type="protein sequence ID" value="OZC02867.1"/>
    <property type="molecule type" value="Genomic_DNA"/>
</dbReference>
<dbReference type="RefSeq" id="WP_094547563.1">
    <property type="nucleotide sequence ID" value="NZ_MQWB01000001.1"/>
</dbReference>
<dbReference type="Gene3D" id="1.10.3680.10">
    <property type="entry name" value="TerB-like"/>
    <property type="match status" value="1"/>
</dbReference>
<evidence type="ECO:0000313" key="2">
    <source>
        <dbReference type="EMBL" id="OZC02867.1"/>
    </source>
</evidence>
<comment type="caution">
    <text evidence="2">The sequence shown here is derived from an EMBL/GenBank/DDBJ whole genome shotgun (WGS) entry which is preliminary data.</text>
</comment>
<evidence type="ECO:0000313" key="3">
    <source>
        <dbReference type="Proteomes" id="UP000216446"/>
    </source>
</evidence>
<reference evidence="2 3" key="1">
    <citation type="submission" date="2016-11" db="EMBL/GenBank/DDBJ databases">
        <title>Study of marine rhodopsin-containing bacteria.</title>
        <authorList>
            <person name="Yoshizawa S."/>
            <person name="Kumagai Y."/>
            <person name="Kogure K."/>
        </authorList>
    </citation>
    <scope>NUCLEOTIDE SEQUENCE [LARGE SCALE GENOMIC DNA]</scope>
    <source>
        <strain evidence="2 3">SG-29</strain>
    </source>
</reference>
<dbReference type="InterPro" id="IPR029024">
    <property type="entry name" value="TerB-like"/>
</dbReference>
<dbReference type="Proteomes" id="UP000216446">
    <property type="component" value="Unassembled WGS sequence"/>
</dbReference>
<protein>
    <recommendedName>
        <fullName evidence="1">Co-chaperone DjlA N-terminal domain-containing protein</fullName>
    </recommendedName>
</protein>
<evidence type="ECO:0000259" key="1">
    <source>
        <dbReference type="Pfam" id="PF05099"/>
    </source>
</evidence>